<keyword evidence="2" id="KW-1185">Reference proteome</keyword>
<evidence type="ECO:0000313" key="2">
    <source>
        <dbReference type="Proteomes" id="UP001432322"/>
    </source>
</evidence>
<name>A0AAV5WPD8_9BILA</name>
<organism evidence="1 2">
    <name type="scientific">Pristionchus fissidentatus</name>
    <dbReference type="NCBI Taxonomy" id="1538716"/>
    <lineage>
        <taxon>Eukaryota</taxon>
        <taxon>Metazoa</taxon>
        <taxon>Ecdysozoa</taxon>
        <taxon>Nematoda</taxon>
        <taxon>Chromadorea</taxon>
        <taxon>Rhabditida</taxon>
        <taxon>Rhabditina</taxon>
        <taxon>Diplogasteromorpha</taxon>
        <taxon>Diplogasteroidea</taxon>
        <taxon>Neodiplogasteridae</taxon>
        <taxon>Pristionchus</taxon>
    </lineage>
</organism>
<dbReference type="EMBL" id="BTSY01000006">
    <property type="protein sequence ID" value="GMT32841.1"/>
    <property type="molecule type" value="Genomic_DNA"/>
</dbReference>
<comment type="caution">
    <text evidence="1">The sequence shown here is derived from an EMBL/GenBank/DDBJ whole genome shotgun (WGS) entry which is preliminary data.</text>
</comment>
<accession>A0AAV5WPD8</accession>
<dbReference type="Proteomes" id="UP001432322">
    <property type="component" value="Unassembled WGS sequence"/>
</dbReference>
<feature type="non-terminal residue" evidence="1">
    <location>
        <position position="144"/>
    </location>
</feature>
<gene>
    <name evidence="1" type="ORF">PFISCL1PPCAC_24138</name>
</gene>
<dbReference type="AlphaFoldDB" id="A0AAV5WPD8"/>
<feature type="non-terminal residue" evidence="1">
    <location>
        <position position="1"/>
    </location>
</feature>
<evidence type="ECO:0000313" key="1">
    <source>
        <dbReference type="EMBL" id="GMT32841.1"/>
    </source>
</evidence>
<proteinExistence type="predicted"/>
<reference evidence="1" key="1">
    <citation type="submission" date="2023-10" db="EMBL/GenBank/DDBJ databases">
        <title>Genome assembly of Pristionchus species.</title>
        <authorList>
            <person name="Yoshida K."/>
            <person name="Sommer R.J."/>
        </authorList>
    </citation>
    <scope>NUCLEOTIDE SEQUENCE</scope>
    <source>
        <strain evidence="1">RS5133</strain>
    </source>
</reference>
<protein>
    <submittedName>
        <fullName evidence="1">Uncharacterized protein</fullName>
    </submittedName>
</protein>
<sequence length="144" mass="16298">NDGEIWNSLCEGFSRALFDGITVNMDLTARNVGGLGLALKTARIDEFRFQLRPFEDPEIGHSFIRLISSRQNPNRSLDHLHYALFSLNGNKFDLAGNFIVSLAEGVESFEIENYTLNGGWERLLTMEHLVKLSESKCRHIGLEN</sequence>